<keyword evidence="8 9" id="KW-0472">Membrane</keyword>
<evidence type="ECO:0000256" key="3">
    <source>
        <dbReference type="ARBA" id="ARBA00022475"/>
    </source>
</evidence>
<evidence type="ECO:0000256" key="6">
    <source>
        <dbReference type="ARBA" id="ARBA00022989"/>
    </source>
</evidence>
<name>A0ABY9TT33_9GAMM</name>
<feature type="transmembrane region" description="Helical" evidence="9">
    <location>
        <begin position="94"/>
        <end position="121"/>
    </location>
</feature>
<keyword evidence="7 9" id="KW-0811">Translocation</keyword>
<dbReference type="EMBL" id="CP134145">
    <property type="protein sequence ID" value="WNC71895.1"/>
    <property type="molecule type" value="Genomic_DNA"/>
</dbReference>
<dbReference type="HAMAP" id="MF_00422">
    <property type="entry name" value="SecE"/>
    <property type="match status" value="1"/>
</dbReference>
<comment type="caution">
    <text evidence="9">Lacks conserved residue(s) required for the propagation of feature annotation.</text>
</comment>
<feature type="transmembrane region" description="Helical" evidence="9">
    <location>
        <begin position="18"/>
        <end position="35"/>
    </location>
</feature>
<dbReference type="Proteomes" id="UP001258994">
    <property type="component" value="Chromosome"/>
</dbReference>
<organism evidence="10 11">
    <name type="scientific">Thalassotalea psychrophila</name>
    <dbReference type="NCBI Taxonomy" id="3065647"/>
    <lineage>
        <taxon>Bacteria</taxon>
        <taxon>Pseudomonadati</taxon>
        <taxon>Pseudomonadota</taxon>
        <taxon>Gammaproteobacteria</taxon>
        <taxon>Alteromonadales</taxon>
        <taxon>Colwelliaceae</taxon>
        <taxon>Thalassotalea</taxon>
    </lineage>
</organism>
<keyword evidence="3 9" id="KW-1003">Cell membrane</keyword>
<dbReference type="PANTHER" id="PTHR33910:SF1">
    <property type="entry name" value="PROTEIN TRANSLOCASE SUBUNIT SECE"/>
    <property type="match status" value="1"/>
</dbReference>
<reference evidence="11" key="1">
    <citation type="submission" date="2023-09" db="EMBL/GenBank/DDBJ databases">
        <authorList>
            <person name="Li S."/>
            <person name="Li X."/>
            <person name="Zhang C."/>
            <person name="Zhao Z."/>
        </authorList>
    </citation>
    <scope>NUCLEOTIDE SEQUENCE [LARGE SCALE GENOMIC DNA]</scope>
    <source>
        <strain evidence="11">SQ149</strain>
    </source>
</reference>
<dbReference type="PROSITE" id="PS01067">
    <property type="entry name" value="SECE_SEC61G"/>
    <property type="match status" value="1"/>
</dbReference>
<evidence type="ECO:0000256" key="7">
    <source>
        <dbReference type="ARBA" id="ARBA00023010"/>
    </source>
</evidence>
<keyword evidence="11" id="KW-1185">Reference proteome</keyword>
<evidence type="ECO:0000313" key="10">
    <source>
        <dbReference type="EMBL" id="WNC71895.1"/>
    </source>
</evidence>
<dbReference type="Gene3D" id="1.20.5.1030">
    <property type="entry name" value="Preprotein translocase secy subunit"/>
    <property type="match status" value="1"/>
</dbReference>
<gene>
    <name evidence="9 10" type="primary">secE</name>
    <name evidence="10" type="ORF">RGQ13_17500</name>
</gene>
<dbReference type="RefSeq" id="WP_348391017.1">
    <property type="nucleotide sequence ID" value="NZ_CP134145.1"/>
</dbReference>
<dbReference type="InterPro" id="IPR005807">
    <property type="entry name" value="SecE_bac"/>
</dbReference>
<keyword evidence="6 9" id="KW-1133">Transmembrane helix</keyword>
<evidence type="ECO:0000256" key="9">
    <source>
        <dbReference type="HAMAP-Rule" id="MF_00422"/>
    </source>
</evidence>
<dbReference type="PRINTS" id="PR01650">
    <property type="entry name" value="SECETRNLCASE"/>
</dbReference>
<comment type="subunit">
    <text evidence="9">Component of the Sec protein translocase complex. Heterotrimer consisting of SecY, SecE and SecG subunits. The heterotrimers can form oligomers, although 1 heterotrimer is thought to be able to translocate proteins. Interacts with the ribosome. Interacts with SecDF, and other proteins may be involved. Interacts with SecA.</text>
</comment>
<dbReference type="NCBIfam" id="TIGR00964">
    <property type="entry name" value="secE_bact"/>
    <property type="match status" value="1"/>
</dbReference>
<protein>
    <recommendedName>
        <fullName evidence="9">Protein translocase subunit SecE</fullName>
    </recommendedName>
</protein>
<keyword evidence="4 9" id="KW-0812">Transmembrane</keyword>
<evidence type="ECO:0000256" key="8">
    <source>
        <dbReference type="ARBA" id="ARBA00023136"/>
    </source>
</evidence>
<evidence type="ECO:0000256" key="2">
    <source>
        <dbReference type="ARBA" id="ARBA00022448"/>
    </source>
</evidence>
<dbReference type="Pfam" id="PF00584">
    <property type="entry name" value="SecE"/>
    <property type="match status" value="1"/>
</dbReference>
<evidence type="ECO:0000256" key="5">
    <source>
        <dbReference type="ARBA" id="ARBA00022927"/>
    </source>
</evidence>
<comment type="subcellular location">
    <subcellularLocation>
        <location evidence="1">Membrane</location>
    </subcellularLocation>
</comment>
<dbReference type="NCBIfam" id="NF004372">
    <property type="entry name" value="PRK05740.1-2"/>
    <property type="match status" value="1"/>
</dbReference>
<comment type="function">
    <text evidence="9">Essential subunit of the Sec protein translocation channel SecYEG. Clamps together the 2 halves of SecY. May contact the channel plug during translocation.</text>
</comment>
<dbReference type="PANTHER" id="PTHR33910">
    <property type="entry name" value="PROTEIN TRANSLOCASE SUBUNIT SECE"/>
    <property type="match status" value="1"/>
</dbReference>
<dbReference type="InterPro" id="IPR038379">
    <property type="entry name" value="SecE_sf"/>
</dbReference>
<evidence type="ECO:0000256" key="4">
    <source>
        <dbReference type="ARBA" id="ARBA00022692"/>
    </source>
</evidence>
<proteinExistence type="inferred from homology"/>
<accession>A0ABY9TT33</accession>
<keyword evidence="2 9" id="KW-0813">Transport</keyword>
<comment type="similarity">
    <text evidence="9">Belongs to the SecE/SEC61-gamma family.</text>
</comment>
<evidence type="ECO:0000313" key="11">
    <source>
        <dbReference type="Proteomes" id="UP001258994"/>
    </source>
</evidence>
<sequence>MNASAENQTSGSLDSVKWVLVFLLLGGAVFGNYYYGDMSPLYRALGVVAAVVVAGLIAMQTEKGRNAVSFAKESRTEVRKVVWPTRQEAIQTTAIVLVATAIMSLILWGLDSALFAIVNFITSLQV</sequence>
<dbReference type="InterPro" id="IPR001901">
    <property type="entry name" value="Translocase_SecE/Sec61-g"/>
</dbReference>
<evidence type="ECO:0000256" key="1">
    <source>
        <dbReference type="ARBA" id="ARBA00004370"/>
    </source>
</evidence>
<keyword evidence="5 9" id="KW-0653">Protein transport</keyword>
<feature type="transmembrane region" description="Helical" evidence="9">
    <location>
        <begin position="41"/>
        <end position="59"/>
    </location>
</feature>